<comment type="caution">
    <text evidence="1">The sequence shown here is derived from an EMBL/GenBank/DDBJ whole genome shotgun (WGS) entry which is preliminary data.</text>
</comment>
<accession>A0ABM9ZVG7</accession>
<protein>
    <recommendedName>
        <fullName evidence="3">Tyrosine specific protein phosphatases domain-containing protein</fullName>
    </recommendedName>
</protein>
<organism evidence="1 2">
    <name type="scientific">Pyramidobacter piscolens W5455</name>
    <dbReference type="NCBI Taxonomy" id="352165"/>
    <lineage>
        <taxon>Bacteria</taxon>
        <taxon>Thermotogati</taxon>
        <taxon>Synergistota</taxon>
        <taxon>Synergistia</taxon>
        <taxon>Synergistales</taxon>
        <taxon>Dethiosulfovibrionaceae</taxon>
        <taxon>Pyramidobacter</taxon>
    </lineage>
</organism>
<keyword evidence="2" id="KW-1185">Reference proteome</keyword>
<evidence type="ECO:0000313" key="2">
    <source>
        <dbReference type="Proteomes" id="UP000006462"/>
    </source>
</evidence>
<name>A0ABM9ZVG7_9BACT</name>
<dbReference type="Pfam" id="PF13350">
    <property type="entry name" value="Y_phosphatase3"/>
    <property type="match status" value="1"/>
</dbReference>
<gene>
    <name evidence="1" type="ORF">HMPREF7215_1793</name>
</gene>
<proteinExistence type="predicted"/>
<evidence type="ECO:0008006" key="3">
    <source>
        <dbReference type="Google" id="ProtNLM"/>
    </source>
</evidence>
<dbReference type="SUPFAM" id="SSF52799">
    <property type="entry name" value="(Phosphotyrosine protein) phosphatases II"/>
    <property type="match status" value="1"/>
</dbReference>
<sequence>MERGGGKPSPRRCDTISLNRLFGKDKETMLKKLLSLCAAALALAVNEGSFAADRGLTALKDDARKLRDSPLESLRVMPTVSEKEDYAEPHERLRATDVRGDYDSDAVFANFREVRGGRLKRRSLYRSSIPSSTERPRAPYADRLAREAGIRTVLNLANSPERLKKNMESPACRSSYYRMLWRGGGVIARALPAAPEHAAFRAGLAEELRFMTKRPAPYLIHCAEGKDRAGFVSFLLAALLDASLDELKNDYGQSFVNYYHLKRGEPRYVMHVDDGIESFCRTVAWAPQEPLRRAAERYLRGIGLTAVEIETLKRRLAQDG</sequence>
<dbReference type="Proteomes" id="UP000006462">
    <property type="component" value="Unassembled WGS sequence"/>
</dbReference>
<dbReference type="Gene3D" id="3.90.190.10">
    <property type="entry name" value="Protein tyrosine phosphatase superfamily"/>
    <property type="match status" value="1"/>
</dbReference>
<dbReference type="InterPro" id="IPR029021">
    <property type="entry name" value="Prot-tyrosine_phosphatase-like"/>
</dbReference>
<evidence type="ECO:0000313" key="1">
    <source>
        <dbReference type="EMBL" id="EFB90877.1"/>
    </source>
</evidence>
<dbReference type="EMBL" id="ADFP01000059">
    <property type="protein sequence ID" value="EFB90877.1"/>
    <property type="molecule type" value="Genomic_DNA"/>
</dbReference>
<dbReference type="InterPro" id="IPR026893">
    <property type="entry name" value="Tyr/Ser_Pase_IphP-type"/>
</dbReference>
<reference evidence="1 2" key="1">
    <citation type="submission" date="2009-12" db="EMBL/GenBank/DDBJ databases">
        <authorList>
            <person name="Shrivastava S."/>
            <person name="Madupu R."/>
            <person name="Durkin A.S."/>
            <person name="Torralba M."/>
            <person name="Methe B."/>
            <person name="Sutton G.G."/>
            <person name="Strausberg R.L."/>
            <person name="Nelson K.E."/>
        </authorList>
    </citation>
    <scope>NUCLEOTIDE SEQUENCE [LARGE SCALE GENOMIC DNA]</scope>
    <source>
        <strain evidence="1 2">W5455</strain>
    </source>
</reference>